<dbReference type="SUPFAM" id="SSF48452">
    <property type="entry name" value="TPR-like"/>
    <property type="match status" value="1"/>
</dbReference>
<feature type="domain" description="RagB/SusD" evidence="7">
    <location>
        <begin position="263"/>
        <end position="592"/>
    </location>
</feature>
<dbReference type="PROSITE" id="PS51257">
    <property type="entry name" value="PROKAR_LIPOPROTEIN"/>
    <property type="match status" value="1"/>
</dbReference>
<evidence type="ECO:0000259" key="7">
    <source>
        <dbReference type="Pfam" id="PF07980"/>
    </source>
</evidence>
<dbReference type="InterPro" id="IPR033985">
    <property type="entry name" value="SusD-like_N"/>
</dbReference>
<comment type="similarity">
    <text evidence="2">Belongs to the SusD family.</text>
</comment>
<dbReference type="InterPro" id="IPR012944">
    <property type="entry name" value="SusD_RagB_dom"/>
</dbReference>
<evidence type="ECO:0000256" key="5">
    <source>
        <dbReference type="ARBA" id="ARBA00023237"/>
    </source>
</evidence>
<comment type="caution">
    <text evidence="9">The sequence shown here is derived from an EMBL/GenBank/DDBJ whole genome shotgun (WGS) entry which is preliminary data.</text>
</comment>
<feature type="domain" description="SusD-like N-terminal" evidence="8">
    <location>
        <begin position="42"/>
        <end position="223"/>
    </location>
</feature>
<dbReference type="InterPro" id="IPR011990">
    <property type="entry name" value="TPR-like_helical_dom_sf"/>
</dbReference>
<dbReference type="GO" id="GO:0009279">
    <property type="term" value="C:cell outer membrane"/>
    <property type="evidence" value="ECO:0007669"/>
    <property type="project" value="UniProtKB-SubCell"/>
</dbReference>
<evidence type="ECO:0000256" key="1">
    <source>
        <dbReference type="ARBA" id="ARBA00004442"/>
    </source>
</evidence>
<dbReference type="RefSeq" id="WP_135952582.1">
    <property type="nucleotide sequence ID" value="NZ_CAOOJZ010000072.1"/>
</dbReference>
<keyword evidence="4" id="KW-0472">Membrane</keyword>
<dbReference type="Gene3D" id="1.25.40.390">
    <property type="match status" value="1"/>
</dbReference>
<proteinExistence type="inferred from homology"/>
<feature type="chain" id="PRO_5020564877" evidence="6">
    <location>
        <begin position="23"/>
        <end position="593"/>
    </location>
</feature>
<sequence>MKTKIKKYITSLLLTPFLFSSCSEDFLNEVDPNRETPGTFWVNEQNVNKGLAAVYNHVRRMSWGYYGGYEGILHYQMRADDMYPTRSEETNIWETLSFTNTPNTGNGCWGYLYKGIQAANEFLEKAPNASMDQAKLNQMLGEAYFLRGYWHFRVRTDFNEGVLRNQSQDADPDMHGLSSPDELLDQVIADMKEAKARLPKTRPSEEAGRITQGAAIAILGKAYIWKGDYAAAKAEFETIMSGYGYDLTEKYEDNFRDDTEFNKESIWEINFEAFGDEKDAWGSSTGDNAFMGSVIGHYFGPCFKAWKDPNKSDDEQWYPKGFGGGWYKMQPSPYLIRQYVAEPRPTGSDTKWDKRLYTTAFFKYSDYGDVIEDEKAFGIIPFDSLCYWTTDLSKEEKWRIDKGIPDYPEINGKPGRFLMKKLCAWWNPMGNSMYENNGGRIANYRIMRFAEVLFLHAEACLETGDNTNAMKDINRIRVRAGLPEKQLNDKNSIMEELRNQKLLEFAGENVRWDDLVRWYDYDELKKIMHERKTDTRETEFERDEKGRIIRWNYTGNIIDSQNFQRFEKKHLYFPIPQSEVDTNLSLEQKSDWQ</sequence>
<dbReference type="EMBL" id="SRYJ01000055">
    <property type="protein sequence ID" value="TGY67707.1"/>
    <property type="molecule type" value="Genomic_DNA"/>
</dbReference>
<dbReference type="Pfam" id="PF07980">
    <property type="entry name" value="SusD_RagB"/>
    <property type="match status" value="1"/>
</dbReference>
<gene>
    <name evidence="9" type="ORF">E5339_19235</name>
</gene>
<evidence type="ECO:0000256" key="2">
    <source>
        <dbReference type="ARBA" id="ARBA00006275"/>
    </source>
</evidence>
<name>A0A4S2FG06_9BACT</name>
<organism evidence="9 10">
    <name type="scientific">Phocaeicola sartorii</name>
    <dbReference type="NCBI Taxonomy" id="671267"/>
    <lineage>
        <taxon>Bacteria</taxon>
        <taxon>Pseudomonadati</taxon>
        <taxon>Bacteroidota</taxon>
        <taxon>Bacteroidia</taxon>
        <taxon>Bacteroidales</taxon>
        <taxon>Bacteroidaceae</taxon>
        <taxon>Phocaeicola</taxon>
    </lineage>
</organism>
<keyword evidence="3 6" id="KW-0732">Signal</keyword>
<dbReference type="Pfam" id="PF14322">
    <property type="entry name" value="SusD-like_3"/>
    <property type="match status" value="1"/>
</dbReference>
<feature type="signal peptide" evidence="6">
    <location>
        <begin position="1"/>
        <end position="22"/>
    </location>
</feature>
<evidence type="ECO:0000256" key="6">
    <source>
        <dbReference type="SAM" id="SignalP"/>
    </source>
</evidence>
<protein>
    <submittedName>
        <fullName evidence="9">RagB/SusD family nutrient uptake outer membrane protein</fullName>
    </submittedName>
</protein>
<reference evidence="9 10" key="1">
    <citation type="submission" date="2019-04" db="EMBL/GenBank/DDBJ databases">
        <title>Microbes associate with the intestines of laboratory mice.</title>
        <authorList>
            <person name="Navarre W."/>
            <person name="Wong E."/>
            <person name="Huang K."/>
            <person name="Tropini C."/>
            <person name="Ng K."/>
            <person name="Yu B."/>
        </authorList>
    </citation>
    <scope>NUCLEOTIDE SEQUENCE [LARGE SCALE GENOMIC DNA]</scope>
    <source>
        <strain evidence="9 10">NM22_B1</strain>
    </source>
</reference>
<dbReference type="AlphaFoldDB" id="A0A4S2FG06"/>
<accession>A0A4S2FG06</accession>
<evidence type="ECO:0000259" key="8">
    <source>
        <dbReference type="Pfam" id="PF14322"/>
    </source>
</evidence>
<evidence type="ECO:0000256" key="3">
    <source>
        <dbReference type="ARBA" id="ARBA00022729"/>
    </source>
</evidence>
<evidence type="ECO:0000313" key="10">
    <source>
        <dbReference type="Proteomes" id="UP000310760"/>
    </source>
</evidence>
<dbReference type="Proteomes" id="UP000310760">
    <property type="component" value="Unassembled WGS sequence"/>
</dbReference>
<keyword evidence="5" id="KW-0998">Cell outer membrane</keyword>
<evidence type="ECO:0000256" key="4">
    <source>
        <dbReference type="ARBA" id="ARBA00023136"/>
    </source>
</evidence>
<evidence type="ECO:0000313" key="9">
    <source>
        <dbReference type="EMBL" id="TGY67707.1"/>
    </source>
</evidence>
<comment type="subcellular location">
    <subcellularLocation>
        <location evidence="1">Cell outer membrane</location>
    </subcellularLocation>
</comment>